<dbReference type="SUPFAM" id="SSF56300">
    <property type="entry name" value="Metallo-dependent phosphatases"/>
    <property type="match status" value="1"/>
</dbReference>
<feature type="signal peptide" evidence="1">
    <location>
        <begin position="1"/>
        <end position="31"/>
    </location>
</feature>
<dbReference type="Proteomes" id="UP000544872">
    <property type="component" value="Unassembled WGS sequence"/>
</dbReference>
<organism evidence="3 4">
    <name type="scientific">Novispirillum itersonii</name>
    <name type="common">Aquaspirillum itersonii</name>
    <dbReference type="NCBI Taxonomy" id="189"/>
    <lineage>
        <taxon>Bacteria</taxon>
        <taxon>Pseudomonadati</taxon>
        <taxon>Pseudomonadota</taxon>
        <taxon>Alphaproteobacteria</taxon>
        <taxon>Rhodospirillales</taxon>
        <taxon>Novispirillaceae</taxon>
        <taxon>Novispirillum</taxon>
    </lineage>
</organism>
<name>A0A7X0DKU0_NOVIT</name>
<dbReference type="Gene3D" id="3.60.21.10">
    <property type="match status" value="1"/>
</dbReference>
<dbReference type="InterPro" id="IPR008334">
    <property type="entry name" value="5'-Nucleotdase_C"/>
</dbReference>
<dbReference type="InterPro" id="IPR036907">
    <property type="entry name" value="5'-Nucleotdase_C_sf"/>
</dbReference>
<dbReference type="InterPro" id="IPR006179">
    <property type="entry name" value="5_nucleotidase/apyrase"/>
</dbReference>
<dbReference type="InterPro" id="IPR029052">
    <property type="entry name" value="Metallo-depent_PP-like"/>
</dbReference>
<dbReference type="Pfam" id="PF02872">
    <property type="entry name" value="5_nucleotid_C"/>
    <property type="match status" value="1"/>
</dbReference>
<protein>
    <submittedName>
        <fullName evidence="3">2',3'-cyclic-nucleotide 2'-phosphodiesterase (5'-nucleotidase family)</fullName>
    </submittedName>
</protein>
<reference evidence="3 4" key="1">
    <citation type="submission" date="2020-08" db="EMBL/GenBank/DDBJ databases">
        <title>Genomic Encyclopedia of Type Strains, Phase IV (KMG-IV): sequencing the most valuable type-strain genomes for metagenomic binning, comparative biology and taxonomic classification.</title>
        <authorList>
            <person name="Goeker M."/>
        </authorList>
    </citation>
    <scope>NUCLEOTIDE SEQUENCE [LARGE SCALE GENOMIC DNA]</scope>
    <source>
        <strain evidence="3 4">DSM 11590</strain>
    </source>
</reference>
<evidence type="ECO:0000256" key="1">
    <source>
        <dbReference type="SAM" id="SignalP"/>
    </source>
</evidence>
<dbReference type="PANTHER" id="PTHR11575:SF24">
    <property type="entry name" value="5'-NUCLEOTIDASE"/>
    <property type="match status" value="1"/>
</dbReference>
<keyword evidence="1" id="KW-0732">Signal</keyword>
<gene>
    <name evidence="3" type="ORF">FHS48_000715</name>
</gene>
<accession>A0A7X0DKU0</accession>
<dbReference type="SUPFAM" id="SSF55816">
    <property type="entry name" value="5'-nucleotidase (syn. UDP-sugar hydrolase), C-terminal domain"/>
    <property type="match status" value="1"/>
</dbReference>
<dbReference type="AlphaFoldDB" id="A0A7X0DKU0"/>
<proteinExistence type="predicted"/>
<feature type="domain" description="5'-Nucleotidase C-terminal" evidence="2">
    <location>
        <begin position="333"/>
        <end position="488"/>
    </location>
</feature>
<dbReference type="RefSeq" id="WP_184261498.1">
    <property type="nucleotide sequence ID" value="NZ_JACIIX010000002.1"/>
</dbReference>
<dbReference type="GO" id="GO:0009166">
    <property type="term" value="P:nucleotide catabolic process"/>
    <property type="evidence" value="ECO:0007669"/>
    <property type="project" value="InterPro"/>
</dbReference>
<dbReference type="Gene3D" id="3.90.780.10">
    <property type="entry name" value="5'-Nucleotidase, C-terminal domain"/>
    <property type="match status" value="1"/>
</dbReference>
<dbReference type="EMBL" id="JACIIX010000002">
    <property type="protein sequence ID" value="MBB6209313.1"/>
    <property type="molecule type" value="Genomic_DNA"/>
</dbReference>
<keyword evidence="4" id="KW-1185">Reference proteome</keyword>
<evidence type="ECO:0000259" key="2">
    <source>
        <dbReference type="Pfam" id="PF02872"/>
    </source>
</evidence>
<dbReference type="PANTHER" id="PTHR11575">
    <property type="entry name" value="5'-NUCLEOTIDASE-RELATED"/>
    <property type="match status" value="1"/>
</dbReference>
<evidence type="ECO:0000313" key="4">
    <source>
        <dbReference type="Proteomes" id="UP000544872"/>
    </source>
</evidence>
<dbReference type="GO" id="GO:0016787">
    <property type="term" value="F:hydrolase activity"/>
    <property type="evidence" value="ECO:0007669"/>
    <property type="project" value="InterPro"/>
</dbReference>
<feature type="chain" id="PRO_5030904511" evidence="1">
    <location>
        <begin position="32"/>
        <end position="539"/>
    </location>
</feature>
<sequence>MPQGIKTAIRSLTTAAVALLMPVLTATAATAQTVPPAPLSAPAGKTAPQAVKLFYLSNMPEIFPAQGEPGLARAAAVLADLRRGPVPVHFIHGGDSLAPSALAAFDYGAHMIDLLNAMEPTAMAIGKREYSFGLDELILRSAEANFPMIASNVTDTRFGRQPEGLKESLLLDLGGFTLGLIGTVNPSLTYKYNVPTVRVESVTEAIRRRAADLRRRGATIVVALTESRIETDRDDHPDEALVRDGSVDMLIEAVSDENSITPLGEGLLVRNGGDTGPVAVLTLQPRRRADRTLRGCLCSGELVPLDTVKPDPEIQRLITSYTGRLSSLLDTPVGVSSTPLETGRDIVRSRETAFGNLVADGMRHVLGAEVAIANGGSIRGNRQYPAGVTLTRRHIQAELPFREHVGLYAVTGAQILGALENGLSQLEDRSGRFLHVSNMVVRFNSAAPAGQRVVSVEVMGKPLDPQRSYKVAITRFVAEGGDQFSMLAGAPRLSHDVNRRLQWEVLSEYISSRGTVAPAVEGRLIDLAPAPAKATTTKD</sequence>
<comment type="caution">
    <text evidence="3">The sequence shown here is derived from an EMBL/GenBank/DDBJ whole genome shotgun (WGS) entry which is preliminary data.</text>
</comment>
<evidence type="ECO:0000313" key="3">
    <source>
        <dbReference type="EMBL" id="MBB6209313.1"/>
    </source>
</evidence>